<evidence type="ECO:0000259" key="1">
    <source>
        <dbReference type="Pfam" id="PF18007"/>
    </source>
</evidence>
<protein>
    <submittedName>
        <fullName evidence="2">DUF5593 domain-containing protein</fullName>
    </submittedName>
</protein>
<comment type="caution">
    <text evidence="2">The sequence shown here is derived from an EMBL/GenBank/DDBJ whole genome shotgun (WGS) entry which is preliminary data.</text>
</comment>
<reference evidence="2 3" key="1">
    <citation type="submission" date="2023-10" db="EMBL/GenBank/DDBJ databases">
        <title>Development of a sustainable strategy for remediation of hydrocarbon-contaminated territories based on the waste exchange concept.</title>
        <authorList>
            <person name="Krivoruchko A."/>
        </authorList>
    </citation>
    <scope>NUCLEOTIDE SEQUENCE [LARGE SCALE GENOMIC DNA]</scope>
    <source>
        <strain evidence="2 3">IEGM 1236</strain>
    </source>
</reference>
<accession>A0ABU4EVD5</accession>
<sequence length="351" mass="38514">MTAISCVGGSMGHGWILIECMGNGEPTLVFDRVRPRRYSSIRRRDNLRSPQVTAALLTIVGDVTGSRSTVRRVLSADKNESLMMVGHPVEGPGGSVYGVQVWVGLEHELPPPRRLVGAFLWDPATQLTHHGPTIETEILGITDPQTTRVSPEVFKYFEAFPREGELGTYVADIMAGNITDGEAFDSDITIRRDDGDLAQVYMTMRAVKNRDDTWGLRGIVHDITDVREPSSAAAYNRRTARVVARLVDGEWGIGHVDFATGIVTEWLTEPPAPLDRWATQNAEFHPDDMSTVMEAQIAVATERIPRAEYVVRVRFSDGPWHGARITLTAATAGSNGHGLMRVESAGREGKG</sequence>
<evidence type="ECO:0000313" key="3">
    <source>
        <dbReference type="Proteomes" id="UP001185792"/>
    </source>
</evidence>
<dbReference type="InterPro" id="IPR041458">
    <property type="entry name" value="Rv3651-like_N"/>
</dbReference>
<organism evidence="2 3">
    <name type="scientific">Williamsia marianensis</name>
    <dbReference type="NCBI Taxonomy" id="85044"/>
    <lineage>
        <taxon>Bacteria</taxon>
        <taxon>Bacillati</taxon>
        <taxon>Actinomycetota</taxon>
        <taxon>Actinomycetes</taxon>
        <taxon>Mycobacteriales</taxon>
        <taxon>Nocardiaceae</taxon>
        <taxon>Williamsia</taxon>
    </lineage>
</organism>
<dbReference type="EMBL" id="JAWLUM010000002">
    <property type="protein sequence ID" value="MDV7135204.1"/>
    <property type="molecule type" value="Genomic_DNA"/>
</dbReference>
<dbReference type="Proteomes" id="UP001185792">
    <property type="component" value="Unassembled WGS sequence"/>
</dbReference>
<dbReference type="InterPro" id="IPR035965">
    <property type="entry name" value="PAS-like_dom_sf"/>
</dbReference>
<name>A0ABU4EVD5_WILMA</name>
<evidence type="ECO:0000313" key="2">
    <source>
        <dbReference type="EMBL" id="MDV7135204.1"/>
    </source>
</evidence>
<dbReference type="SUPFAM" id="SSF55785">
    <property type="entry name" value="PYP-like sensor domain (PAS domain)"/>
    <property type="match status" value="1"/>
</dbReference>
<feature type="domain" description="Rv3651-like N-terminal" evidence="1">
    <location>
        <begin position="15"/>
        <end position="112"/>
    </location>
</feature>
<gene>
    <name evidence="2" type="ORF">R4198_15985</name>
</gene>
<dbReference type="Pfam" id="PF18007">
    <property type="entry name" value="Rv3651-like_N"/>
    <property type="match status" value="1"/>
</dbReference>
<keyword evidence="3" id="KW-1185">Reference proteome</keyword>
<proteinExistence type="predicted"/>
<dbReference type="RefSeq" id="WP_317713652.1">
    <property type="nucleotide sequence ID" value="NZ_JAWLUM010000002.1"/>
</dbReference>